<evidence type="ECO:0000313" key="7">
    <source>
        <dbReference type="EMBL" id="KAE9314799.1"/>
    </source>
</evidence>
<dbReference type="GO" id="GO:0008320">
    <property type="term" value="F:protein transmembrane transporter activity"/>
    <property type="evidence" value="ECO:0007669"/>
    <property type="project" value="TreeGrafter"/>
</dbReference>
<dbReference type="Pfam" id="PF02466">
    <property type="entry name" value="Tim17"/>
    <property type="match status" value="1"/>
</dbReference>
<keyword evidence="2 6" id="KW-0812">Transmembrane</keyword>
<reference evidence="7 8" key="1">
    <citation type="submission" date="2018-09" db="EMBL/GenBank/DDBJ databases">
        <title>Genomic investigation of the strawberry pathogen Phytophthora fragariae indicates pathogenicity is determined by transcriptional variation in three key races.</title>
        <authorList>
            <person name="Adams T.M."/>
            <person name="Armitage A.D."/>
            <person name="Sobczyk M.K."/>
            <person name="Bates H.J."/>
            <person name="Dunwell J.M."/>
            <person name="Nellist C.F."/>
            <person name="Harrison R.J."/>
        </authorList>
    </citation>
    <scope>NUCLEOTIDE SEQUENCE [LARGE SCALE GENOMIC DNA]</scope>
    <source>
        <strain evidence="7 8">NOV-77</strain>
    </source>
</reference>
<name>A0A6G0R2M8_9STRA</name>
<feature type="transmembrane region" description="Helical" evidence="6">
    <location>
        <begin position="89"/>
        <end position="107"/>
    </location>
</feature>
<feature type="transmembrane region" description="Helical" evidence="6">
    <location>
        <begin position="185"/>
        <end position="204"/>
    </location>
</feature>
<evidence type="ECO:0000256" key="2">
    <source>
        <dbReference type="ARBA" id="ARBA00022692"/>
    </source>
</evidence>
<evidence type="ECO:0000256" key="4">
    <source>
        <dbReference type="ARBA" id="ARBA00023136"/>
    </source>
</evidence>
<dbReference type="AlphaFoldDB" id="A0A6G0R2M8"/>
<organism evidence="7 8">
    <name type="scientific">Phytophthora fragariae</name>
    <dbReference type="NCBI Taxonomy" id="53985"/>
    <lineage>
        <taxon>Eukaryota</taxon>
        <taxon>Sar</taxon>
        <taxon>Stramenopiles</taxon>
        <taxon>Oomycota</taxon>
        <taxon>Peronosporomycetes</taxon>
        <taxon>Peronosporales</taxon>
        <taxon>Peronosporaceae</taxon>
        <taxon>Phytophthora</taxon>
    </lineage>
</organism>
<keyword evidence="3 6" id="KW-1133">Transmembrane helix</keyword>
<dbReference type="GO" id="GO:0005744">
    <property type="term" value="C:TIM23 mitochondrial import inner membrane translocase complex"/>
    <property type="evidence" value="ECO:0007669"/>
    <property type="project" value="TreeGrafter"/>
</dbReference>
<dbReference type="PANTHER" id="PTHR15371">
    <property type="entry name" value="TIM23"/>
    <property type="match status" value="1"/>
</dbReference>
<keyword evidence="4 6" id="KW-0472">Membrane</keyword>
<comment type="caution">
    <text evidence="7">The sequence shown here is derived from an EMBL/GenBank/DDBJ whole genome shotgun (WGS) entry which is preliminary data.</text>
</comment>
<comment type="subcellular location">
    <subcellularLocation>
        <location evidence="1">Membrane</location>
        <topology evidence="1">Multi-pass membrane protein</topology>
    </subcellularLocation>
</comment>
<evidence type="ECO:0000256" key="1">
    <source>
        <dbReference type="ARBA" id="ARBA00004141"/>
    </source>
</evidence>
<sequence length="211" mass="21629">MSGSSWNSDDRWQDSSASGAGAGGGGFDSSATSGLEFPVLPTIPSGSIDIAAIAPVFGVASYDDDADYLDYDKAGRPFMEQMSGSCGTAYFSGILGGGAYGALSGFARSPSTKFKIRMNSLMNGAATRGSKAGNALGCLAIIYKAFEYVADSAEIENVVKFDQVTPILASAATGVFYKSTAGPKAMVLAGALGAGLMTVVQFGIKPFYPRL</sequence>
<feature type="region of interest" description="Disordered" evidence="5">
    <location>
        <begin position="1"/>
        <end position="29"/>
    </location>
</feature>
<gene>
    <name evidence="7" type="ORF">PF008_g19405</name>
</gene>
<evidence type="ECO:0000256" key="6">
    <source>
        <dbReference type="SAM" id="Phobius"/>
    </source>
</evidence>
<evidence type="ECO:0000256" key="5">
    <source>
        <dbReference type="SAM" id="MobiDB-lite"/>
    </source>
</evidence>
<accession>A0A6G0R2M8</accession>
<evidence type="ECO:0000313" key="8">
    <source>
        <dbReference type="Proteomes" id="UP000486351"/>
    </source>
</evidence>
<dbReference type="GO" id="GO:0030150">
    <property type="term" value="P:protein import into mitochondrial matrix"/>
    <property type="evidence" value="ECO:0007669"/>
    <property type="project" value="TreeGrafter"/>
</dbReference>
<dbReference type="EMBL" id="QXFY01001555">
    <property type="protein sequence ID" value="KAE9314799.1"/>
    <property type="molecule type" value="Genomic_DNA"/>
</dbReference>
<dbReference type="Proteomes" id="UP000486351">
    <property type="component" value="Unassembled WGS sequence"/>
</dbReference>
<evidence type="ECO:0008006" key="9">
    <source>
        <dbReference type="Google" id="ProtNLM"/>
    </source>
</evidence>
<evidence type="ECO:0000256" key="3">
    <source>
        <dbReference type="ARBA" id="ARBA00022989"/>
    </source>
</evidence>
<proteinExistence type="predicted"/>
<dbReference type="InterPro" id="IPR045238">
    <property type="entry name" value="Tim23-like"/>
</dbReference>
<dbReference type="PANTHER" id="PTHR15371:SF0">
    <property type="entry name" value="SD19278P"/>
    <property type="match status" value="1"/>
</dbReference>
<protein>
    <recommendedName>
        <fullName evidence="9">Mitochondrial import inner membrane translocase subunit TIM23</fullName>
    </recommendedName>
</protein>